<comment type="caution">
    <text evidence="2">The sequence shown here is derived from an EMBL/GenBank/DDBJ whole genome shotgun (WGS) entry which is preliminary data.</text>
</comment>
<protein>
    <submittedName>
        <fullName evidence="2">Uncharacterized protein</fullName>
    </submittedName>
</protein>
<evidence type="ECO:0000313" key="2">
    <source>
        <dbReference type="EMBL" id="KAF7157470.1"/>
    </source>
</evidence>
<dbReference type="InterPro" id="IPR023213">
    <property type="entry name" value="CAT-like_dom_sf"/>
</dbReference>
<reference evidence="2" key="1">
    <citation type="submission" date="2020-06" db="EMBL/GenBank/DDBJ databases">
        <title>Draft genome sequences of strains closely related to Aspergillus parafelis and Aspergillus hiratsukae.</title>
        <authorList>
            <person name="Dos Santos R.A.C."/>
            <person name="Rivero-Menendez O."/>
            <person name="Steenwyk J.L."/>
            <person name="Mead M.E."/>
            <person name="Goldman G.H."/>
            <person name="Alastruey-Izquierdo A."/>
            <person name="Rokas A."/>
        </authorList>
    </citation>
    <scope>NUCLEOTIDE SEQUENCE</scope>
    <source>
        <strain evidence="2">CNM-CM5623</strain>
    </source>
</reference>
<dbReference type="Pfam" id="PF02458">
    <property type="entry name" value="Transferase"/>
    <property type="match status" value="1"/>
</dbReference>
<dbReference type="Gene3D" id="3.30.559.10">
    <property type="entry name" value="Chloramphenicol acetyltransferase-like domain"/>
    <property type="match status" value="2"/>
</dbReference>
<organism evidence="2 3">
    <name type="scientific">Aspergillus felis</name>
    <dbReference type="NCBI Taxonomy" id="1287682"/>
    <lineage>
        <taxon>Eukaryota</taxon>
        <taxon>Fungi</taxon>
        <taxon>Dikarya</taxon>
        <taxon>Ascomycota</taxon>
        <taxon>Pezizomycotina</taxon>
        <taxon>Eurotiomycetes</taxon>
        <taxon>Eurotiomycetidae</taxon>
        <taxon>Eurotiales</taxon>
        <taxon>Aspergillaceae</taxon>
        <taxon>Aspergillus</taxon>
        <taxon>Aspergillus subgen. Fumigati</taxon>
    </lineage>
</organism>
<name>A0A8H6PMH6_9EURO</name>
<dbReference type="InterPro" id="IPR050317">
    <property type="entry name" value="Plant_Fungal_Acyltransferase"/>
</dbReference>
<keyword evidence="1" id="KW-0808">Transferase</keyword>
<proteinExistence type="predicted"/>
<sequence length="426" mass="46727">MRPPSTAKANILHVRRIDSSYEEVCTAASYRDTGLAPLSFFPEPSRPAPICRLQVNALHDGVALGIALHHGLIDGTGIGAFVRKLASCCQDASSSSLASSIPGSETTWDAQRIARDQLTAYATSNPPLSSQQETELRKEFTALADIVGGLDGFNDEVSEAGKSLTSRYFRLSAAKVSDLKSICNRIIAKSTQLQAAHGNTRWVSSNDLVVSLLAICVSRAREAAQCGRRLLHHQLTESGICMAVDVRKRLDPPLPAGFLGNAVLLLRLCSDINMFLERDAPKEELQKVPHDALFQQSQHPNSWQVGLCRVALSVRRRLNIIDDSYVRSVLAYLIAISVPAIPTYNPASVHVSSWRDIGVYDADFGLGLGPAREMYLQNAMVNDLFTVMPKRGRSEGDEAFWEIHVSVNRDIMDRLSSDRIWTSCIA</sequence>
<dbReference type="PANTHER" id="PTHR31642:SF310">
    <property type="entry name" value="FATTY ALCOHOL:CAFFEOYL-COA ACYLTRANSFERASE"/>
    <property type="match status" value="1"/>
</dbReference>
<dbReference type="OrthoDB" id="1862401at2759"/>
<dbReference type="EMBL" id="JACBAE010001392">
    <property type="protein sequence ID" value="KAF7157470.1"/>
    <property type="molecule type" value="Genomic_DNA"/>
</dbReference>
<dbReference type="AlphaFoldDB" id="A0A8H6PMH6"/>
<evidence type="ECO:0000313" key="3">
    <source>
        <dbReference type="Proteomes" id="UP000654922"/>
    </source>
</evidence>
<dbReference type="GO" id="GO:0044550">
    <property type="term" value="P:secondary metabolite biosynthetic process"/>
    <property type="evidence" value="ECO:0007669"/>
    <property type="project" value="TreeGrafter"/>
</dbReference>
<gene>
    <name evidence="2" type="ORF">CNMCM5623_001731</name>
</gene>
<dbReference type="PANTHER" id="PTHR31642">
    <property type="entry name" value="TRICHOTHECENE 3-O-ACETYLTRANSFERASE"/>
    <property type="match status" value="1"/>
</dbReference>
<dbReference type="Proteomes" id="UP000654922">
    <property type="component" value="Unassembled WGS sequence"/>
</dbReference>
<dbReference type="GO" id="GO:0016747">
    <property type="term" value="F:acyltransferase activity, transferring groups other than amino-acyl groups"/>
    <property type="evidence" value="ECO:0007669"/>
    <property type="project" value="TreeGrafter"/>
</dbReference>
<accession>A0A8H6PMH6</accession>
<evidence type="ECO:0000256" key="1">
    <source>
        <dbReference type="ARBA" id="ARBA00022679"/>
    </source>
</evidence>